<evidence type="ECO:0000256" key="2">
    <source>
        <dbReference type="ARBA" id="ARBA00022475"/>
    </source>
</evidence>
<dbReference type="InterPro" id="IPR050250">
    <property type="entry name" value="Macrolide_Exporter_MacB"/>
</dbReference>
<evidence type="ECO:0000256" key="8">
    <source>
        <dbReference type="SAM" id="Phobius"/>
    </source>
</evidence>
<dbReference type="PANTHER" id="PTHR30572">
    <property type="entry name" value="MEMBRANE COMPONENT OF TRANSPORTER-RELATED"/>
    <property type="match status" value="1"/>
</dbReference>
<comment type="caution">
    <text evidence="11">The sequence shown here is derived from an EMBL/GenBank/DDBJ whole genome shotgun (WGS) entry which is preliminary data.</text>
</comment>
<feature type="domain" description="MacB-like periplasmic core" evidence="10">
    <location>
        <begin position="21"/>
        <end position="261"/>
    </location>
</feature>
<evidence type="ECO:0000313" key="12">
    <source>
        <dbReference type="Proteomes" id="UP000281708"/>
    </source>
</evidence>
<dbReference type="GO" id="GO:0005886">
    <property type="term" value="C:plasma membrane"/>
    <property type="evidence" value="ECO:0007669"/>
    <property type="project" value="UniProtKB-SubCell"/>
</dbReference>
<feature type="transmembrane region" description="Helical" evidence="8">
    <location>
        <begin position="21"/>
        <end position="41"/>
    </location>
</feature>
<dbReference type="InterPro" id="IPR025857">
    <property type="entry name" value="MacB_PCD"/>
</dbReference>
<dbReference type="GO" id="GO:0022857">
    <property type="term" value="F:transmembrane transporter activity"/>
    <property type="evidence" value="ECO:0007669"/>
    <property type="project" value="TreeGrafter"/>
</dbReference>
<comment type="similarity">
    <text evidence="6">Belongs to the ABC-4 integral membrane protein family.</text>
</comment>
<evidence type="ECO:0000256" key="5">
    <source>
        <dbReference type="ARBA" id="ARBA00023136"/>
    </source>
</evidence>
<organism evidence="11 12">
    <name type="scientific">Nocardioides mangrovicus</name>
    <dbReference type="NCBI Taxonomy" id="2478913"/>
    <lineage>
        <taxon>Bacteria</taxon>
        <taxon>Bacillati</taxon>
        <taxon>Actinomycetota</taxon>
        <taxon>Actinomycetes</taxon>
        <taxon>Propionibacteriales</taxon>
        <taxon>Nocardioidaceae</taxon>
        <taxon>Nocardioides</taxon>
    </lineage>
</organism>
<feature type="region of interest" description="Disordered" evidence="7">
    <location>
        <begin position="195"/>
        <end position="221"/>
    </location>
</feature>
<feature type="transmembrane region" description="Helical" evidence="8">
    <location>
        <begin position="353"/>
        <end position="377"/>
    </location>
</feature>
<feature type="transmembrane region" description="Helical" evidence="8">
    <location>
        <begin position="296"/>
        <end position="323"/>
    </location>
</feature>
<evidence type="ECO:0000256" key="1">
    <source>
        <dbReference type="ARBA" id="ARBA00004651"/>
    </source>
</evidence>
<name>A0A3L8P0C7_9ACTN</name>
<protein>
    <submittedName>
        <fullName evidence="11">FtsX-like permease family protein</fullName>
    </submittedName>
</protein>
<keyword evidence="2" id="KW-1003">Cell membrane</keyword>
<dbReference type="Pfam" id="PF12704">
    <property type="entry name" value="MacB_PCD"/>
    <property type="match status" value="1"/>
</dbReference>
<dbReference type="Proteomes" id="UP000281708">
    <property type="component" value="Unassembled WGS sequence"/>
</dbReference>
<reference evidence="11 12" key="1">
    <citation type="submission" date="2018-10" db="EMBL/GenBank/DDBJ databases">
        <title>Marmoricola sp. 4Q3S-7 whole genome shotgun sequence.</title>
        <authorList>
            <person name="Li F."/>
        </authorList>
    </citation>
    <scope>NUCLEOTIDE SEQUENCE [LARGE SCALE GENOMIC DNA]</scope>
    <source>
        <strain evidence="11 12">4Q3S-7</strain>
    </source>
</reference>
<evidence type="ECO:0000259" key="9">
    <source>
        <dbReference type="Pfam" id="PF02687"/>
    </source>
</evidence>
<feature type="transmembrane region" description="Helical" evidence="8">
    <location>
        <begin position="383"/>
        <end position="405"/>
    </location>
</feature>
<keyword evidence="3 8" id="KW-0812">Transmembrane</keyword>
<dbReference type="Pfam" id="PF02687">
    <property type="entry name" value="FtsX"/>
    <property type="match status" value="1"/>
</dbReference>
<evidence type="ECO:0000256" key="6">
    <source>
        <dbReference type="ARBA" id="ARBA00038076"/>
    </source>
</evidence>
<gene>
    <name evidence="11" type="ORF">D9V37_09845</name>
</gene>
<evidence type="ECO:0000313" key="11">
    <source>
        <dbReference type="EMBL" id="RLV48895.1"/>
    </source>
</evidence>
<feature type="compositionally biased region" description="Low complexity" evidence="7">
    <location>
        <begin position="195"/>
        <end position="215"/>
    </location>
</feature>
<evidence type="ECO:0000256" key="7">
    <source>
        <dbReference type="SAM" id="MobiDB-lite"/>
    </source>
</evidence>
<dbReference type="PANTHER" id="PTHR30572:SF4">
    <property type="entry name" value="ABC TRANSPORTER PERMEASE YTRF"/>
    <property type="match status" value="1"/>
</dbReference>
<evidence type="ECO:0000259" key="10">
    <source>
        <dbReference type="Pfam" id="PF12704"/>
    </source>
</evidence>
<evidence type="ECO:0000256" key="4">
    <source>
        <dbReference type="ARBA" id="ARBA00022989"/>
    </source>
</evidence>
<evidence type="ECO:0000256" key="3">
    <source>
        <dbReference type="ARBA" id="ARBA00022692"/>
    </source>
</evidence>
<keyword evidence="12" id="KW-1185">Reference proteome</keyword>
<dbReference type="InterPro" id="IPR003838">
    <property type="entry name" value="ABC3_permease_C"/>
</dbReference>
<keyword evidence="5 8" id="KW-0472">Membrane</keyword>
<feature type="domain" description="ABC3 transporter permease C-terminal" evidence="9">
    <location>
        <begin position="303"/>
        <end position="414"/>
    </location>
</feature>
<dbReference type="EMBL" id="RDBE01000007">
    <property type="protein sequence ID" value="RLV48895.1"/>
    <property type="molecule type" value="Genomic_DNA"/>
</dbReference>
<dbReference type="OrthoDB" id="9780560at2"/>
<dbReference type="RefSeq" id="WP_121805999.1">
    <property type="nucleotide sequence ID" value="NZ_RDBE01000007.1"/>
</dbReference>
<proteinExistence type="inferred from homology"/>
<dbReference type="AlphaFoldDB" id="A0A3L8P0C7"/>
<comment type="subcellular location">
    <subcellularLocation>
        <location evidence="1">Cell membrane</location>
        <topology evidence="1">Multi-pass membrane protein</topology>
    </subcellularLocation>
</comment>
<accession>A0A3L8P0C7</accession>
<sequence>MGFTETLWTALDAIRNHRMRSILTMLGIVIGISSVVVTVGLGQGAQDDVRKEIASLGSNLLIVSPGSSTSSTGTRGGFGSSTTLTLSDADSIADSSVVPDVKRVAPVASTSVSLVNGSTNWTSQLVGTTSAWQQVRNRTLSAGRFFTAAEVASGANVTVLGSDTVSELFSGQSPVGQTVTVDGQQLTVIGVLKSSGTSSTSSLTGSSSSSSSTGSSDDDQAVVPITTEQRISGTTSTALSTVYVEAKSSATLSAAYQEIDSLLLNLHSITSSSDADFQIATQDSLLSAANSTNKTLTVLLAGVAAISLLVGGIGVMNIMLVSVTERIKEIGLRKALGATPSAIRRQFLLEASILGLLGGMIGAALGVGIAMALPSLISQSVTVSPVALGAAVGVALGLGVGFGVYPASRAAALTPIQALRSE</sequence>
<keyword evidence="4 8" id="KW-1133">Transmembrane helix</keyword>